<sequence>MRYQRLFFALLLMAISGCGPADIDVVQSQSKFDPVVERVMSGKSNNIHSLIAWQNGEKVFELHRQGGGTFGNQKTSNVPVGAHQLHNLHSVTKSFVATLVFIAIDEGKLANLDVPVFSLFPEYQQADRASKMSITVRDVMNMSTGYALDELATPYRQGSGNVFNRHYMAKDLQAMFLETKLAFEPGSRFAYSGLSTVGLSKIIERLYHQPFAEVMREKLFKPLGISNYRWLTQHGSNEPGADWGLMLSPLDMGKFGLMWLNRGHYQGSQIVASHWFDMLRSSSFYSYSMGYRLHFWQISRVGGAVAAVGIGEQYIVMLPNEQAVIVATGGNYDMPNAPSLEAVRLLASLL</sequence>
<feature type="chain" id="PRO_5010382496" evidence="1">
    <location>
        <begin position="22"/>
        <end position="350"/>
    </location>
</feature>
<dbReference type="RefSeq" id="WP_075709747.1">
    <property type="nucleotide sequence ID" value="NZ_MJMJ01000034.1"/>
</dbReference>
<organism evidence="3 4">
    <name type="scientific">Vibrio panuliri</name>
    <dbReference type="NCBI Taxonomy" id="1381081"/>
    <lineage>
        <taxon>Bacteria</taxon>
        <taxon>Pseudomonadati</taxon>
        <taxon>Pseudomonadota</taxon>
        <taxon>Gammaproteobacteria</taxon>
        <taxon>Vibrionales</taxon>
        <taxon>Vibrionaceae</taxon>
        <taxon>Vibrio</taxon>
    </lineage>
</organism>
<feature type="domain" description="Beta-lactamase-related" evidence="2">
    <location>
        <begin position="51"/>
        <end position="327"/>
    </location>
</feature>
<evidence type="ECO:0000259" key="2">
    <source>
        <dbReference type="Pfam" id="PF00144"/>
    </source>
</evidence>
<protein>
    <submittedName>
        <fullName evidence="3">Serine hydrolase</fullName>
    </submittedName>
</protein>
<dbReference type="OrthoDB" id="9814204at2"/>
<comment type="caution">
    <text evidence="3">The sequence shown here is derived from an EMBL/GenBank/DDBJ whole genome shotgun (WGS) entry which is preliminary data.</text>
</comment>
<dbReference type="PANTHER" id="PTHR43283:SF7">
    <property type="entry name" value="BETA-LACTAMASE-RELATED DOMAIN-CONTAINING PROTEIN"/>
    <property type="match status" value="1"/>
</dbReference>
<dbReference type="Gene3D" id="3.40.710.10">
    <property type="entry name" value="DD-peptidase/beta-lactamase superfamily"/>
    <property type="match status" value="1"/>
</dbReference>
<keyword evidence="1" id="KW-0732">Signal</keyword>
<dbReference type="Pfam" id="PF00144">
    <property type="entry name" value="Beta-lactamase"/>
    <property type="match status" value="1"/>
</dbReference>
<evidence type="ECO:0000256" key="1">
    <source>
        <dbReference type="SAM" id="SignalP"/>
    </source>
</evidence>
<dbReference type="InterPro" id="IPR001466">
    <property type="entry name" value="Beta-lactam-related"/>
</dbReference>
<dbReference type="PANTHER" id="PTHR43283">
    <property type="entry name" value="BETA-LACTAMASE-RELATED"/>
    <property type="match status" value="1"/>
</dbReference>
<dbReference type="InterPro" id="IPR012338">
    <property type="entry name" value="Beta-lactam/transpept-like"/>
</dbReference>
<evidence type="ECO:0000313" key="3">
    <source>
        <dbReference type="EMBL" id="OLQ86932.1"/>
    </source>
</evidence>
<dbReference type="EMBL" id="MJMJ01000034">
    <property type="protein sequence ID" value="OLQ86932.1"/>
    <property type="molecule type" value="Genomic_DNA"/>
</dbReference>
<name>A0A1Q9HC14_9VIBR</name>
<dbReference type="SUPFAM" id="SSF56601">
    <property type="entry name" value="beta-lactamase/transpeptidase-like"/>
    <property type="match status" value="1"/>
</dbReference>
<keyword evidence="3" id="KW-0378">Hydrolase</keyword>
<dbReference type="GO" id="GO:0016787">
    <property type="term" value="F:hydrolase activity"/>
    <property type="evidence" value="ECO:0007669"/>
    <property type="project" value="UniProtKB-KW"/>
</dbReference>
<dbReference type="STRING" id="1381081.BIY22_10115"/>
<dbReference type="PROSITE" id="PS51257">
    <property type="entry name" value="PROKAR_LIPOPROTEIN"/>
    <property type="match status" value="1"/>
</dbReference>
<reference evidence="3 4" key="1">
    <citation type="submission" date="2016-09" db="EMBL/GenBank/DDBJ databases">
        <title>Genomic Taxonomy of the Vibrionaceae.</title>
        <authorList>
            <person name="Gonzalez-Castillo A."/>
            <person name="Gomez-Gil B."/>
            <person name="Enciso-Ibarra K."/>
        </authorList>
    </citation>
    <scope>NUCLEOTIDE SEQUENCE [LARGE SCALE GENOMIC DNA]</scope>
    <source>
        <strain evidence="3 4">CAIM 703</strain>
    </source>
</reference>
<gene>
    <name evidence="3" type="ORF">BIY22_10115</name>
</gene>
<dbReference type="Proteomes" id="UP000186313">
    <property type="component" value="Unassembled WGS sequence"/>
</dbReference>
<evidence type="ECO:0000313" key="4">
    <source>
        <dbReference type="Proteomes" id="UP000186313"/>
    </source>
</evidence>
<dbReference type="AlphaFoldDB" id="A0A1Q9HC14"/>
<dbReference type="InterPro" id="IPR050789">
    <property type="entry name" value="Diverse_Enzym_Activities"/>
</dbReference>
<proteinExistence type="predicted"/>
<feature type="signal peptide" evidence="1">
    <location>
        <begin position="1"/>
        <end position="21"/>
    </location>
</feature>
<accession>A0A1Q9HC14</accession>